<accession>A0ABT7KKN6</accession>
<organism evidence="2 3">
    <name type="scientific">Rhizobium calliandrae</name>
    <dbReference type="NCBI Taxonomy" id="1312182"/>
    <lineage>
        <taxon>Bacteria</taxon>
        <taxon>Pseudomonadati</taxon>
        <taxon>Pseudomonadota</taxon>
        <taxon>Alphaproteobacteria</taxon>
        <taxon>Hyphomicrobiales</taxon>
        <taxon>Rhizobiaceae</taxon>
        <taxon>Rhizobium/Agrobacterium group</taxon>
        <taxon>Rhizobium</taxon>
    </lineage>
</organism>
<feature type="region of interest" description="Disordered" evidence="1">
    <location>
        <begin position="147"/>
        <end position="200"/>
    </location>
</feature>
<dbReference type="Proteomes" id="UP001172630">
    <property type="component" value="Unassembled WGS sequence"/>
</dbReference>
<feature type="compositionally biased region" description="Basic and acidic residues" evidence="1">
    <location>
        <begin position="147"/>
        <end position="170"/>
    </location>
</feature>
<feature type="region of interest" description="Disordered" evidence="1">
    <location>
        <begin position="277"/>
        <end position="300"/>
    </location>
</feature>
<reference evidence="2" key="1">
    <citation type="submission" date="2023-06" db="EMBL/GenBank/DDBJ databases">
        <title>Phylogenetic Diversity of Rhizobium strains.</title>
        <authorList>
            <person name="Moura F.T."/>
            <person name="Helene L.C.F."/>
            <person name="Hungria M."/>
        </authorList>
    </citation>
    <scope>NUCLEOTIDE SEQUENCE</scope>
    <source>
        <strain evidence="2">CCGE524</strain>
    </source>
</reference>
<evidence type="ECO:0000256" key="1">
    <source>
        <dbReference type="SAM" id="MobiDB-lite"/>
    </source>
</evidence>
<sequence length="300" mass="35537">MIDEQPSQQDDDPPFETVSFRFDRMTIARFRELFPRARWSDSHQAWTVPGKTARRRIDRWLATEATRQSPFEEEKGRDAYEWEPILSPYLQVYDRGFRIRTPFSRAVVDELRQIPFARWNRDDRVWEIPFASYDDLQDRWKTIEEAAKRAEPEERRKRAEARRGTEDEAKARRRTAERRKRRMPVSSDDPPPPGRPVANPAYGIVIVTEVTGEIVDLEEIAEHYPNVGDDHVWAGWRPATLVELVRTWPAREVPGEYERSRGWWLPTLDELRDARRIAKSRERRKRDRAEAENSRSNGPS</sequence>
<dbReference type="RefSeq" id="WP_285881158.1">
    <property type="nucleotide sequence ID" value="NZ_JARFYN010000025.1"/>
</dbReference>
<protein>
    <recommendedName>
        <fullName evidence="4">HARP domain-containing protein</fullName>
    </recommendedName>
</protein>
<comment type="caution">
    <text evidence="2">The sequence shown here is derived from an EMBL/GenBank/DDBJ whole genome shotgun (WGS) entry which is preliminary data.</text>
</comment>
<evidence type="ECO:0008006" key="4">
    <source>
        <dbReference type="Google" id="ProtNLM"/>
    </source>
</evidence>
<proteinExistence type="predicted"/>
<evidence type="ECO:0000313" key="2">
    <source>
        <dbReference type="EMBL" id="MDL2407794.1"/>
    </source>
</evidence>
<feature type="compositionally biased region" description="Basic residues" evidence="1">
    <location>
        <begin position="171"/>
        <end position="183"/>
    </location>
</feature>
<gene>
    <name evidence="2" type="ORF">PY650_19440</name>
</gene>
<keyword evidence="3" id="KW-1185">Reference proteome</keyword>
<dbReference type="EMBL" id="JARFYN010000025">
    <property type="protein sequence ID" value="MDL2407794.1"/>
    <property type="molecule type" value="Genomic_DNA"/>
</dbReference>
<evidence type="ECO:0000313" key="3">
    <source>
        <dbReference type="Proteomes" id="UP001172630"/>
    </source>
</evidence>
<name>A0ABT7KKN6_9HYPH</name>